<proteinExistence type="predicted"/>
<protein>
    <submittedName>
        <fullName evidence="1">Uncharacterized protein</fullName>
    </submittedName>
</protein>
<evidence type="ECO:0000313" key="1">
    <source>
        <dbReference type="EMBL" id="EWS72161.1"/>
    </source>
</evidence>
<accession>W7XE07</accession>
<reference evidence="2" key="1">
    <citation type="journal article" date="2006" name="PLoS Biol.">
        <title>Macronuclear genome sequence of the ciliate Tetrahymena thermophila, a model eukaryote.</title>
        <authorList>
            <person name="Eisen J.A."/>
            <person name="Coyne R.S."/>
            <person name="Wu M."/>
            <person name="Wu D."/>
            <person name="Thiagarajan M."/>
            <person name="Wortman J.R."/>
            <person name="Badger J.H."/>
            <person name="Ren Q."/>
            <person name="Amedeo P."/>
            <person name="Jones K.M."/>
            <person name="Tallon L.J."/>
            <person name="Delcher A.L."/>
            <person name="Salzberg S.L."/>
            <person name="Silva J.C."/>
            <person name="Haas B.J."/>
            <person name="Majoros W.H."/>
            <person name="Farzad M."/>
            <person name="Carlton J.M."/>
            <person name="Smith R.K. Jr."/>
            <person name="Garg J."/>
            <person name="Pearlman R.E."/>
            <person name="Karrer K.M."/>
            <person name="Sun L."/>
            <person name="Manning G."/>
            <person name="Elde N.C."/>
            <person name="Turkewitz A.P."/>
            <person name="Asai D.J."/>
            <person name="Wilkes D.E."/>
            <person name="Wang Y."/>
            <person name="Cai H."/>
            <person name="Collins K."/>
            <person name="Stewart B.A."/>
            <person name="Lee S.R."/>
            <person name="Wilamowska K."/>
            <person name="Weinberg Z."/>
            <person name="Ruzzo W.L."/>
            <person name="Wloga D."/>
            <person name="Gaertig J."/>
            <person name="Frankel J."/>
            <person name="Tsao C.-C."/>
            <person name="Gorovsky M.A."/>
            <person name="Keeling P.J."/>
            <person name="Waller R.F."/>
            <person name="Patron N.J."/>
            <person name="Cherry J.M."/>
            <person name="Stover N.A."/>
            <person name="Krieger C.J."/>
            <person name="del Toro C."/>
            <person name="Ryder H.F."/>
            <person name="Williamson S.C."/>
            <person name="Barbeau R.A."/>
            <person name="Hamilton E.P."/>
            <person name="Orias E."/>
        </authorList>
    </citation>
    <scope>NUCLEOTIDE SEQUENCE [LARGE SCALE GENOMIC DNA]</scope>
    <source>
        <strain evidence="2">SB210</strain>
    </source>
</reference>
<dbReference type="EMBL" id="GG662488">
    <property type="protein sequence ID" value="EWS72161.1"/>
    <property type="molecule type" value="Genomic_DNA"/>
</dbReference>
<sequence>MKLSLKRAFYLDKICQIKNLKKNQMIQLHLVLNTNSNDAANQQNKQNPFNNF</sequence>
<organism evidence="1 2">
    <name type="scientific">Tetrahymena thermophila (strain SB210)</name>
    <dbReference type="NCBI Taxonomy" id="312017"/>
    <lineage>
        <taxon>Eukaryota</taxon>
        <taxon>Sar</taxon>
        <taxon>Alveolata</taxon>
        <taxon>Ciliophora</taxon>
        <taxon>Intramacronucleata</taxon>
        <taxon>Oligohymenophorea</taxon>
        <taxon>Hymenostomatida</taxon>
        <taxon>Tetrahymenina</taxon>
        <taxon>Tetrahymenidae</taxon>
        <taxon>Tetrahymena</taxon>
    </lineage>
</organism>
<dbReference type="KEGG" id="tet:TTHERM_000694439"/>
<dbReference type="AlphaFoldDB" id="W7XE07"/>
<dbReference type="InParanoid" id="W7XE07"/>
<dbReference type="RefSeq" id="XP_012655292.1">
    <property type="nucleotide sequence ID" value="XM_012799838.1"/>
</dbReference>
<name>W7XE07_TETTS</name>
<evidence type="ECO:0000313" key="2">
    <source>
        <dbReference type="Proteomes" id="UP000009168"/>
    </source>
</evidence>
<dbReference type="GeneID" id="24440253"/>
<gene>
    <name evidence="1" type="ORF">TTHERM_000694439</name>
</gene>
<dbReference type="Proteomes" id="UP000009168">
    <property type="component" value="Unassembled WGS sequence"/>
</dbReference>
<keyword evidence="2" id="KW-1185">Reference proteome</keyword>